<evidence type="ECO:0000259" key="1">
    <source>
        <dbReference type="Pfam" id="PF13474"/>
    </source>
</evidence>
<dbReference type="InterPro" id="IPR032710">
    <property type="entry name" value="NTF2-like_dom_sf"/>
</dbReference>
<comment type="caution">
    <text evidence="2">The sequence shown here is derived from an EMBL/GenBank/DDBJ whole genome shotgun (WGS) entry which is preliminary data.</text>
</comment>
<dbReference type="AlphaFoldDB" id="A0A2T0SX14"/>
<dbReference type="OrthoDB" id="9812295at2"/>
<dbReference type="RefSeq" id="WP_106190907.1">
    <property type="nucleotide sequence ID" value="NZ_PVTF01000009.1"/>
</dbReference>
<reference evidence="2 3" key="1">
    <citation type="submission" date="2018-03" db="EMBL/GenBank/DDBJ databases">
        <title>Genomic Encyclopedia of Archaeal and Bacterial Type Strains, Phase II (KMG-II): from individual species to whole genera.</title>
        <authorList>
            <person name="Goeker M."/>
        </authorList>
    </citation>
    <scope>NUCLEOTIDE SEQUENCE [LARGE SCALE GENOMIC DNA]</scope>
    <source>
        <strain evidence="2 3">DSM 44720</strain>
    </source>
</reference>
<organism evidence="2 3">
    <name type="scientific">Umezawaea tangerina</name>
    <dbReference type="NCBI Taxonomy" id="84725"/>
    <lineage>
        <taxon>Bacteria</taxon>
        <taxon>Bacillati</taxon>
        <taxon>Actinomycetota</taxon>
        <taxon>Actinomycetes</taxon>
        <taxon>Pseudonocardiales</taxon>
        <taxon>Pseudonocardiaceae</taxon>
        <taxon>Umezawaea</taxon>
    </lineage>
</organism>
<dbReference type="EMBL" id="PVTF01000009">
    <property type="protein sequence ID" value="PRY37945.1"/>
    <property type="molecule type" value="Genomic_DNA"/>
</dbReference>
<evidence type="ECO:0000313" key="2">
    <source>
        <dbReference type="EMBL" id="PRY37945.1"/>
    </source>
</evidence>
<sequence length="149" mass="16488">MNSDIEQIRALVTGVEAAMEAKDAELLLSRYTADAVTFDLAPPLRHVGPEVHDVEAKEKWFSTFDGPVYYKVTDLEITAGEDVAFCHGLNRMASTPDGAPEGFTLWFRMTTGLRKENGTWMISHEHTSTPFYMDGSFRAATDLTPPAST</sequence>
<keyword evidence="3" id="KW-1185">Reference proteome</keyword>
<protein>
    <submittedName>
        <fullName evidence="2">Uncharacterized protein (TIGR02246 family)</fullName>
    </submittedName>
</protein>
<proteinExistence type="predicted"/>
<dbReference type="Pfam" id="PF13474">
    <property type="entry name" value="SnoaL_3"/>
    <property type="match status" value="1"/>
</dbReference>
<gene>
    <name evidence="2" type="ORF">CLV43_109165</name>
</gene>
<evidence type="ECO:0000313" key="3">
    <source>
        <dbReference type="Proteomes" id="UP000239494"/>
    </source>
</evidence>
<dbReference type="Gene3D" id="3.10.450.50">
    <property type="match status" value="1"/>
</dbReference>
<dbReference type="InterPro" id="IPR037401">
    <property type="entry name" value="SnoaL-like"/>
</dbReference>
<dbReference type="SUPFAM" id="SSF54427">
    <property type="entry name" value="NTF2-like"/>
    <property type="match status" value="1"/>
</dbReference>
<accession>A0A2T0SX14</accession>
<feature type="domain" description="SnoaL-like" evidence="1">
    <location>
        <begin position="8"/>
        <end position="131"/>
    </location>
</feature>
<name>A0A2T0SX14_9PSEU</name>
<dbReference type="Proteomes" id="UP000239494">
    <property type="component" value="Unassembled WGS sequence"/>
</dbReference>